<dbReference type="SUPFAM" id="SSF52949">
    <property type="entry name" value="Macro domain-like"/>
    <property type="match status" value="2"/>
</dbReference>
<dbReference type="Pfam" id="PF01661">
    <property type="entry name" value="Macro"/>
    <property type="match status" value="1"/>
</dbReference>
<keyword evidence="3" id="KW-1185">Reference proteome</keyword>
<dbReference type="InterPro" id="IPR002589">
    <property type="entry name" value="Macro_dom"/>
</dbReference>
<dbReference type="InterPro" id="IPR043472">
    <property type="entry name" value="Macro_dom-like"/>
</dbReference>
<protein>
    <recommendedName>
        <fullName evidence="1">Macro domain-containing protein</fullName>
    </recommendedName>
</protein>
<dbReference type="Gene3D" id="3.40.220.10">
    <property type="entry name" value="Leucine Aminopeptidase, subunit E, domain 1"/>
    <property type="match status" value="2"/>
</dbReference>
<organism evidence="2 3">
    <name type="scientific">Mya arenaria</name>
    <name type="common">Soft-shell clam</name>
    <dbReference type="NCBI Taxonomy" id="6604"/>
    <lineage>
        <taxon>Eukaryota</taxon>
        <taxon>Metazoa</taxon>
        <taxon>Spiralia</taxon>
        <taxon>Lophotrochozoa</taxon>
        <taxon>Mollusca</taxon>
        <taxon>Bivalvia</taxon>
        <taxon>Autobranchia</taxon>
        <taxon>Heteroconchia</taxon>
        <taxon>Euheterodonta</taxon>
        <taxon>Imparidentia</taxon>
        <taxon>Neoheterodontei</taxon>
        <taxon>Myida</taxon>
        <taxon>Myoidea</taxon>
        <taxon>Myidae</taxon>
        <taxon>Mya</taxon>
    </lineage>
</organism>
<sequence>MNFRKGNKYKRQGMGVFLIEIHLTVFLRLAEGGTREFCVRDVYIKRDNKEKSDEKEAQFFPISKSIRKVHVVCDDILNSGSDCIVNPCVIRKFGSIEGRGDLFQYLKLKGGQKYEDVLMKAKIDPETQCAFTEGGDTDVNIIHPTIPVYNDKDKEENIFRNMLSAFQMAEKERMISIAFPFAYSGTAGVDLKVCAFQYARAVTEFCRISQNPLVLADIYFVEENSDKVILLVQYFKELLPRSMTEMLNIPKSYDEVVFKQARVPPDNDCVAGRTTSEVAIMSGRLPSEVMFKSRRVQSDNDCVAGRLPSEVMFKSRRVQSDNDCVAGRMPGEVMFNSRSLIQEVDNYYDDAHNSYHRRSRNSNTDPIYKTVRNETMPIREKRNRLSRTKERKDTLDCNRKTKIKVLEDDIRVAAAHIIVCPEYKDKPHGGLFGLSVKFAYWKAVKFTSLRKVNVEGRVARSFCDKYQEYKPVRFLYHVFTPIWNTNSNNTDLQKSIESIFLKLNRFQDQERSIAIPLLGVVDVEDQDVVRECCRVFVQSVIKCCRERKSSLPLDVYLVNSCPTLTSWITEDLVTFSGCSV</sequence>
<evidence type="ECO:0000313" key="2">
    <source>
        <dbReference type="EMBL" id="WAR21975.1"/>
    </source>
</evidence>
<gene>
    <name evidence="2" type="ORF">MAR_015949</name>
</gene>
<dbReference type="Proteomes" id="UP001164746">
    <property type="component" value="Chromosome 12"/>
</dbReference>
<feature type="domain" description="Macro" evidence="1">
    <location>
        <begin position="56"/>
        <end position="239"/>
    </location>
</feature>
<reference evidence="2" key="1">
    <citation type="submission" date="2022-11" db="EMBL/GenBank/DDBJ databases">
        <title>Centuries of genome instability and evolution in soft-shell clam transmissible cancer (bioRxiv).</title>
        <authorList>
            <person name="Hart S.F.M."/>
            <person name="Yonemitsu M.A."/>
            <person name="Giersch R.M."/>
            <person name="Beal B.F."/>
            <person name="Arriagada G."/>
            <person name="Davis B.W."/>
            <person name="Ostrander E.A."/>
            <person name="Goff S.P."/>
            <person name="Metzger M.J."/>
        </authorList>
    </citation>
    <scope>NUCLEOTIDE SEQUENCE</scope>
    <source>
        <strain evidence="2">MELC-2E11</strain>
        <tissue evidence="2">Siphon/mantle</tissue>
    </source>
</reference>
<dbReference type="EMBL" id="CP111023">
    <property type="protein sequence ID" value="WAR21975.1"/>
    <property type="molecule type" value="Genomic_DNA"/>
</dbReference>
<evidence type="ECO:0000313" key="3">
    <source>
        <dbReference type="Proteomes" id="UP001164746"/>
    </source>
</evidence>
<proteinExistence type="predicted"/>
<dbReference type="PROSITE" id="PS51154">
    <property type="entry name" value="MACRO"/>
    <property type="match status" value="1"/>
</dbReference>
<name>A0ABY7FIR1_MYAAR</name>
<accession>A0ABY7FIR1</accession>
<evidence type="ECO:0000259" key="1">
    <source>
        <dbReference type="PROSITE" id="PS51154"/>
    </source>
</evidence>